<gene>
    <name evidence="4" type="ORF">ACFQMH_11610</name>
</gene>
<feature type="compositionally biased region" description="Acidic residues" evidence="1">
    <location>
        <begin position="449"/>
        <end position="460"/>
    </location>
</feature>
<reference evidence="5" key="1">
    <citation type="journal article" date="2019" name="Int. J. Syst. Evol. Microbiol.">
        <title>The Global Catalogue of Microorganisms (GCM) 10K type strain sequencing project: providing services to taxonomists for standard genome sequencing and annotation.</title>
        <authorList>
            <consortium name="The Broad Institute Genomics Platform"/>
            <consortium name="The Broad Institute Genome Sequencing Center for Infectious Disease"/>
            <person name="Wu L."/>
            <person name="Ma J."/>
        </authorList>
    </citation>
    <scope>NUCLEOTIDE SEQUENCE [LARGE SCALE GENOMIC DNA]</scope>
    <source>
        <strain evidence="5">JCM 4855</strain>
    </source>
</reference>
<dbReference type="InterPro" id="IPR024498">
    <property type="entry name" value="DUF2786"/>
</dbReference>
<evidence type="ECO:0000313" key="4">
    <source>
        <dbReference type="EMBL" id="MFC7012344.1"/>
    </source>
</evidence>
<keyword evidence="5" id="KW-1185">Reference proteome</keyword>
<evidence type="ECO:0000259" key="2">
    <source>
        <dbReference type="Pfam" id="PF10979"/>
    </source>
</evidence>
<dbReference type="Pfam" id="PF10979">
    <property type="entry name" value="DUF2786"/>
    <property type="match status" value="1"/>
</dbReference>
<feature type="domain" description="DUF7168" evidence="3">
    <location>
        <begin position="551"/>
        <end position="653"/>
    </location>
</feature>
<dbReference type="RefSeq" id="WP_189868428.1">
    <property type="nucleotide sequence ID" value="NZ_BMWA01000001.1"/>
</dbReference>
<comment type="caution">
    <text evidence="4">The sequence shown here is derived from an EMBL/GenBank/DDBJ whole genome shotgun (WGS) entry which is preliminary data.</text>
</comment>
<dbReference type="EMBL" id="JBHSYM010000023">
    <property type="protein sequence ID" value="MFC7012344.1"/>
    <property type="molecule type" value="Genomic_DNA"/>
</dbReference>
<protein>
    <submittedName>
        <fullName evidence="4">DUF2786 domain-containing protein</fullName>
    </submittedName>
</protein>
<feature type="region of interest" description="Disordered" evidence="1">
    <location>
        <begin position="449"/>
        <end position="484"/>
    </location>
</feature>
<dbReference type="Proteomes" id="UP001596409">
    <property type="component" value="Unassembled WGS sequence"/>
</dbReference>
<evidence type="ECO:0000259" key="3">
    <source>
        <dbReference type="Pfam" id="PF23771"/>
    </source>
</evidence>
<feature type="domain" description="DUF2786" evidence="2">
    <location>
        <begin position="488"/>
        <end position="526"/>
    </location>
</feature>
<sequence>MYKLLPTDLGDQRTAAAVTVARMAADESRAQPVAESVGWLERLIPGGYQHDLAAEVRTVRSLIAGNGEPALWAWNAEGWEEMLLWWWRRHQPRTGDSERDFAEWRARWSADVPWNGDIDRPEAAPRSHGRTLVTPMDFFVREPEPLRLLAQAVLGKPRTVAAVEDAVLLREEHLQGAGHLRWLAEQQACVEQMEAWRREHQKTGSEATRAFLAEFSEAVKRYMSLVLQPVIDALSNCERALLADSRPGTRRTASDYLEAFLDWHEQPDEDAWQDDDLGYDIAWEARERHERNETTWHAVVGTVPVWYHIVTSRQERAAALAYSGQPSTSVVRVRTGEEEPLVSLDLWDDETWGQGEEETDWYPEPGITVRYQPDDASGLCSLLAAAQLGHTRLEFFVPQADGSMGRLRTVRARVRKDDADAWRRWALAALAELAPDPEDLADLISGLGEDEEEERDESEADAPRPSASGPSPSSAGAGTTRGAMSPELLTKVKALLRKAEDPGATEEESRAFLDKAMELMAKYGIERAMLDDVGEPARPIDRMIDVHPPYAKEVRRLLSRIAQEMRCQSVLIDTKDNRRRLHLFGYESDIQASEVLFASLRLQMLVGADQADRQHRPAGEDARAYKRSWMLGFIREVTARIGAAQRAASEAADQGTATGATGTAGRSVELVLADRSAVVGARLSEHYPKLGKARPTKFKGTGYWQGVADGRIADIGRPAFGDEGDDPPLTR</sequence>
<dbReference type="InterPro" id="IPR055592">
    <property type="entry name" value="DUF7168"/>
</dbReference>
<evidence type="ECO:0000313" key="5">
    <source>
        <dbReference type="Proteomes" id="UP001596409"/>
    </source>
</evidence>
<organism evidence="4 5">
    <name type="scientific">Streptomyces viridiviolaceus</name>
    <dbReference type="NCBI Taxonomy" id="68282"/>
    <lineage>
        <taxon>Bacteria</taxon>
        <taxon>Bacillati</taxon>
        <taxon>Actinomycetota</taxon>
        <taxon>Actinomycetes</taxon>
        <taxon>Kitasatosporales</taxon>
        <taxon>Streptomycetaceae</taxon>
        <taxon>Streptomyces</taxon>
    </lineage>
</organism>
<feature type="compositionally biased region" description="Low complexity" evidence="1">
    <location>
        <begin position="465"/>
        <end position="478"/>
    </location>
</feature>
<proteinExistence type="predicted"/>
<name>A0ABW2DWY9_9ACTN</name>
<accession>A0ABW2DWY9</accession>
<dbReference type="Pfam" id="PF23771">
    <property type="entry name" value="DUF7168"/>
    <property type="match status" value="1"/>
</dbReference>
<evidence type="ECO:0000256" key="1">
    <source>
        <dbReference type="SAM" id="MobiDB-lite"/>
    </source>
</evidence>